<dbReference type="SUPFAM" id="SSF53448">
    <property type="entry name" value="Nucleotide-diphospho-sugar transferases"/>
    <property type="match status" value="1"/>
</dbReference>
<dbReference type="PANTHER" id="PTHR36529">
    <property type="entry name" value="SLL1095 PROTEIN"/>
    <property type="match status" value="1"/>
</dbReference>
<evidence type="ECO:0008006" key="3">
    <source>
        <dbReference type="Google" id="ProtNLM"/>
    </source>
</evidence>
<dbReference type="AlphaFoldDB" id="R7ZPE8"/>
<dbReference type="InterPro" id="IPR029044">
    <property type="entry name" value="Nucleotide-diphossugar_trans"/>
</dbReference>
<organism evidence="1 2">
    <name type="scientific">Lunatimonas lonarensis</name>
    <dbReference type="NCBI Taxonomy" id="1232681"/>
    <lineage>
        <taxon>Bacteria</taxon>
        <taxon>Pseudomonadati</taxon>
        <taxon>Bacteroidota</taxon>
        <taxon>Cytophagia</taxon>
        <taxon>Cytophagales</taxon>
        <taxon>Cyclobacteriaceae</taxon>
    </lineage>
</organism>
<dbReference type="Proteomes" id="UP000013909">
    <property type="component" value="Unassembled WGS sequence"/>
</dbReference>
<reference evidence="1 2" key="1">
    <citation type="submission" date="2013-02" db="EMBL/GenBank/DDBJ databases">
        <title>A novel strain isolated from Lonar lake, Maharashtra, India.</title>
        <authorList>
            <person name="Singh A."/>
        </authorList>
    </citation>
    <scope>NUCLEOTIDE SEQUENCE [LARGE SCALE GENOMIC DNA]</scope>
    <source>
        <strain evidence="1 2">AK24</strain>
    </source>
</reference>
<dbReference type="RefSeq" id="WP_010855762.1">
    <property type="nucleotide sequence ID" value="NZ_AQHR01000093.1"/>
</dbReference>
<keyword evidence="2" id="KW-1185">Reference proteome</keyword>
<gene>
    <name evidence="1" type="ORF">ADIS_3631</name>
</gene>
<dbReference type="Gene3D" id="3.90.550.10">
    <property type="entry name" value="Spore Coat Polysaccharide Biosynthesis Protein SpsA, Chain A"/>
    <property type="match status" value="1"/>
</dbReference>
<name>R7ZPE8_9BACT</name>
<dbReference type="OrthoDB" id="9798250at2"/>
<protein>
    <recommendedName>
        <fullName evidence="3">Glycosyltransferase</fullName>
    </recommendedName>
</protein>
<dbReference type="Pfam" id="PF09837">
    <property type="entry name" value="DUF2064"/>
    <property type="match status" value="1"/>
</dbReference>
<evidence type="ECO:0000313" key="1">
    <source>
        <dbReference type="EMBL" id="EON75899.1"/>
    </source>
</evidence>
<dbReference type="STRING" id="1232681.ADIS_3631"/>
<dbReference type="PANTHER" id="PTHR36529:SF1">
    <property type="entry name" value="GLYCOSYLTRANSFERASE"/>
    <property type="match status" value="1"/>
</dbReference>
<evidence type="ECO:0000313" key="2">
    <source>
        <dbReference type="Proteomes" id="UP000013909"/>
    </source>
</evidence>
<sequence>MKQAVIVFQKIPELGKVKTRLAAGIGDEEALRVYVFLVEYIHQLLKEVKADIHVFVDGKISPDSTAPAHYFFHAQQGPDLGARMRAAFKHVFSLGYQQVVIIGTDCYEISAKLITHSFTLLAETDLVVGPAKDGGYYLLGMSKPTPELFTAIPWSTSSVCQDTLSRAEGLGLTASLLPVLRDIDTADDLGELAERLNIREKPIGPPPKTSNPFSK</sequence>
<comment type="caution">
    <text evidence="1">The sequence shown here is derived from an EMBL/GenBank/DDBJ whole genome shotgun (WGS) entry which is preliminary data.</text>
</comment>
<dbReference type="PATRIC" id="fig|1288963.3.peg.3621"/>
<dbReference type="EMBL" id="AQHR01000093">
    <property type="protein sequence ID" value="EON75899.1"/>
    <property type="molecule type" value="Genomic_DNA"/>
</dbReference>
<dbReference type="InterPro" id="IPR018641">
    <property type="entry name" value="Trfase_1_rSAM/seldom-assoc"/>
</dbReference>
<accession>R7ZPE8</accession>
<proteinExistence type="predicted"/>
<dbReference type="NCBIfam" id="TIGR04282">
    <property type="entry name" value="glyco_like_cofC"/>
    <property type="match status" value="1"/>
</dbReference>